<keyword evidence="2" id="KW-1185">Reference proteome</keyword>
<dbReference type="RefSeq" id="XP_024506098.1">
    <property type="nucleotide sequence ID" value="XM_024652531.1"/>
</dbReference>
<dbReference type="Proteomes" id="UP000035682">
    <property type="component" value="Unplaced"/>
</dbReference>
<evidence type="ECO:0000313" key="3">
    <source>
        <dbReference type="WBParaSite" id="SRAE_2000156400.1"/>
    </source>
</evidence>
<dbReference type="WormBase" id="SRAE_2000156400">
    <property type="protein sequence ID" value="SRP05403"/>
    <property type="gene ID" value="WBGene00261769"/>
</dbReference>
<dbReference type="CTD" id="36379263"/>
<name>A0A090LFH0_STRRB</name>
<dbReference type="AlphaFoldDB" id="A0A090LFH0"/>
<dbReference type="EMBL" id="LN609529">
    <property type="protein sequence ID" value="CEF66898.1"/>
    <property type="molecule type" value="Genomic_DNA"/>
</dbReference>
<dbReference type="GeneID" id="36379263"/>
<accession>A0A090LFH0</accession>
<sequence length="1068" mass="120965">MELKSNQGRTSTSLDAVDGMGLKSRQNFNKEHFNLSGCCGWTGTLWIEWDSVERKELQQRTLQPLWMLWMGWDSNQGRTSTSLDAVDGMELCGKKGTPTKNTSTSLDAVDGIGVQSRQNLNLSGCCGWNGTQIKAELQQRYVFIIFFSYLLSFLEHFNLSGCCGWAGTPIKAELQPLWMLWMEWNSVERKELQQRTLQPLWMLWMELESNQGRTSTSLDAVDGMGLCGKKGTATKNTSTSLDAVDGMGLCGKKGTPTKNTSTSLDAVDGIGVQSRQNLNLSGCCGWNGTQIKAELQQRTLQPLWMLWMGWDSNQGRTSTSLDAVDGLGLCGWNGTLTLQPLWMLWMGWDSNQGRTSTSLDCCGWAGTPIKAELQPLWMLWMEWDSVERKELQQRTLQPLWMLWMDWDSVDGMGLCGKKGTPTKNTSTSLDAVDGIGVQSRQNLNLSGCCGWNGTQIKAELQQRTLQPLWMLWMDWDSAELQPLWMLWMEWNSVERKELQQRTLQPLWMLWMELESNQGRTSTSLDAVDGMGLKSRQNFNKEHFNLSGCCGWAGTLIKAELQPLWMLWMDWDSVDGMELCGKKGTPTKNTSTSLDAVDGIGVQSRQNLNLSGCCGWNGTQIKAELQQRTLQPLWMLWMEWDSVERKELQQRTLQPLWMLWMELESNQGRTSTSLDAVDGMGLKSRQNFNKEHFNLSGCCGWAGTLIKAELQPLWMLWMDWDSVDGMGLCGKKGTPTKNTSTSLDAVDGIGVQSRQNLNLSGCCGWNGTQIKAELQQRTLQPLWMLWMDWDSVDRMGLCGKKGTPTKNTSTSLDAVDGMELKSRQNVNLSGCCGWNGTLWKERNSNKEHFNLSGCCGWTGTPIKAELQPRWMLWMEWDSVDGMGLQQRKLLSELPSTSLDAVERIGLQSRQNFNLSGCCGKKGTSTKKTPIKAEFQPLRMLWKEWNSNQAELQPLWMLWKEWDSNQGRTSTSLDAVEGLGLQSRQNFNLSGCCGKEWDFNKKLPSTSLDAVERKGLQQRKIQFNQKFLPTSLVILNKNVPSTKVLFYFNVVFIAIKKFYDCKINDFLYFY</sequence>
<protein>
    <submittedName>
        <fullName evidence="1 3">Uncharacterized protein</fullName>
    </submittedName>
</protein>
<evidence type="ECO:0000313" key="1">
    <source>
        <dbReference type="EMBL" id="CEF66898.1"/>
    </source>
</evidence>
<proteinExistence type="predicted"/>
<dbReference type="WBParaSite" id="SRAE_2000156400.1">
    <property type="protein sequence ID" value="SRAE_2000156400.1"/>
    <property type="gene ID" value="WBGene00261769"/>
</dbReference>
<evidence type="ECO:0000313" key="2">
    <source>
        <dbReference type="Proteomes" id="UP000035682"/>
    </source>
</evidence>
<organism evidence="1">
    <name type="scientific">Strongyloides ratti</name>
    <name type="common">Parasitic roundworm</name>
    <dbReference type="NCBI Taxonomy" id="34506"/>
    <lineage>
        <taxon>Eukaryota</taxon>
        <taxon>Metazoa</taxon>
        <taxon>Ecdysozoa</taxon>
        <taxon>Nematoda</taxon>
        <taxon>Chromadorea</taxon>
        <taxon>Rhabditida</taxon>
        <taxon>Tylenchina</taxon>
        <taxon>Panagrolaimomorpha</taxon>
        <taxon>Strongyloidoidea</taxon>
        <taxon>Strongyloididae</taxon>
        <taxon>Strongyloides</taxon>
    </lineage>
</organism>
<evidence type="ECO:0000313" key="4">
    <source>
        <dbReference type="WormBase" id="SRAE_2000156400"/>
    </source>
</evidence>
<gene>
    <name evidence="1 3 4" type="ORF">SRAE_2000156400</name>
</gene>
<reference evidence="3" key="2">
    <citation type="submission" date="2020-12" db="UniProtKB">
        <authorList>
            <consortium name="WormBaseParasite"/>
        </authorList>
    </citation>
    <scope>IDENTIFICATION</scope>
</reference>
<reference evidence="1 2" key="1">
    <citation type="submission" date="2014-09" db="EMBL/GenBank/DDBJ databases">
        <authorList>
            <person name="Martin A.A."/>
        </authorList>
    </citation>
    <scope>NUCLEOTIDE SEQUENCE</scope>
    <source>
        <strain evidence="2">ED321</strain>
        <strain evidence="1">ED321 Heterogonic</strain>
    </source>
</reference>